<dbReference type="PANTHER" id="PTHR11359">
    <property type="entry name" value="AMP DEAMINASE"/>
    <property type="match status" value="1"/>
</dbReference>
<dbReference type="Gene3D" id="4.10.800.20">
    <property type="match status" value="1"/>
</dbReference>
<protein>
    <recommendedName>
        <fullName evidence="4 9">AMP deaminase</fullName>
        <ecNumber evidence="4 9">3.5.4.6</ecNumber>
    </recommendedName>
</protein>
<dbReference type="GO" id="GO:0005829">
    <property type="term" value="C:cytosol"/>
    <property type="evidence" value="ECO:0007669"/>
    <property type="project" value="TreeGrafter"/>
</dbReference>
<dbReference type="InterPro" id="IPR032466">
    <property type="entry name" value="Metal_Hydrolase"/>
</dbReference>
<feature type="region of interest" description="Disordered" evidence="10">
    <location>
        <begin position="1"/>
        <end position="40"/>
    </location>
</feature>
<comment type="cofactor">
    <cofactor evidence="1 9">
        <name>Zn(2+)</name>
        <dbReference type="ChEBI" id="CHEBI:29105"/>
    </cofactor>
</comment>
<dbReference type="Proteomes" id="UP000594262">
    <property type="component" value="Unplaced"/>
</dbReference>
<comment type="catalytic activity">
    <reaction evidence="9">
        <text>AMP + H2O + H(+) = IMP + NH4(+)</text>
        <dbReference type="Rhea" id="RHEA:14777"/>
        <dbReference type="ChEBI" id="CHEBI:15377"/>
        <dbReference type="ChEBI" id="CHEBI:15378"/>
        <dbReference type="ChEBI" id="CHEBI:28938"/>
        <dbReference type="ChEBI" id="CHEBI:58053"/>
        <dbReference type="ChEBI" id="CHEBI:456215"/>
        <dbReference type="EC" id="3.5.4.6"/>
    </reaction>
</comment>
<evidence type="ECO:0000256" key="7">
    <source>
        <dbReference type="ARBA" id="ARBA00022833"/>
    </source>
</evidence>
<dbReference type="EnsemblMetazoa" id="CLYHEMT020004.1">
    <property type="protein sequence ID" value="CLYHEMP020004.1"/>
    <property type="gene ID" value="CLYHEMG020004"/>
</dbReference>
<evidence type="ECO:0000256" key="4">
    <source>
        <dbReference type="ARBA" id="ARBA00012775"/>
    </source>
</evidence>
<evidence type="ECO:0000256" key="2">
    <source>
        <dbReference type="ARBA" id="ARBA00004955"/>
    </source>
</evidence>
<reference evidence="11" key="1">
    <citation type="submission" date="2021-01" db="UniProtKB">
        <authorList>
            <consortium name="EnsemblMetazoa"/>
        </authorList>
    </citation>
    <scope>IDENTIFICATION</scope>
</reference>
<evidence type="ECO:0000256" key="8">
    <source>
        <dbReference type="ARBA" id="ARBA00023080"/>
    </source>
</evidence>
<keyword evidence="7" id="KW-0862">Zinc</keyword>
<dbReference type="FunFam" id="4.10.800.20:FF:000001">
    <property type="entry name" value="AMP deaminase"/>
    <property type="match status" value="1"/>
</dbReference>
<dbReference type="EC" id="3.5.4.6" evidence="4 9"/>
<dbReference type="Pfam" id="PF19326">
    <property type="entry name" value="AMP_deaminase"/>
    <property type="match status" value="1"/>
</dbReference>
<proteinExistence type="inferred from homology"/>
<dbReference type="UniPathway" id="UPA00591">
    <property type="reaction ID" value="UER00663"/>
</dbReference>
<dbReference type="GO" id="GO:0003876">
    <property type="term" value="F:AMP deaminase activity"/>
    <property type="evidence" value="ECO:0007669"/>
    <property type="project" value="UniProtKB-EC"/>
</dbReference>
<dbReference type="PIRSF" id="PIRSF001251">
    <property type="entry name" value="AMP_deaminase_met"/>
    <property type="match status" value="1"/>
</dbReference>
<evidence type="ECO:0000256" key="9">
    <source>
        <dbReference type="PIRNR" id="PIRNR001251"/>
    </source>
</evidence>
<keyword evidence="8" id="KW-0546">Nucleotide metabolism</keyword>
<dbReference type="NCBIfam" id="TIGR01429">
    <property type="entry name" value="AMP_deaminase"/>
    <property type="match status" value="1"/>
</dbReference>
<dbReference type="InterPro" id="IPR006329">
    <property type="entry name" value="AMPD"/>
</dbReference>
<evidence type="ECO:0000256" key="6">
    <source>
        <dbReference type="ARBA" id="ARBA00022801"/>
    </source>
</evidence>
<dbReference type="InterPro" id="IPR006650">
    <property type="entry name" value="A/AMP_deam_AS"/>
</dbReference>
<evidence type="ECO:0000256" key="3">
    <source>
        <dbReference type="ARBA" id="ARBA00006676"/>
    </source>
</evidence>
<organism evidence="11 12">
    <name type="scientific">Clytia hemisphaerica</name>
    <dbReference type="NCBI Taxonomy" id="252671"/>
    <lineage>
        <taxon>Eukaryota</taxon>
        <taxon>Metazoa</taxon>
        <taxon>Cnidaria</taxon>
        <taxon>Hydrozoa</taxon>
        <taxon>Hydroidolina</taxon>
        <taxon>Leptothecata</taxon>
        <taxon>Obeliida</taxon>
        <taxon>Clytiidae</taxon>
        <taxon>Clytia</taxon>
    </lineage>
</organism>
<dbReference type="SUPFAM" id="SSF51556">
    <property type="entry name" value="Metallo-dependent hydrolases"/>
    <property type="match status" value="1"/>
</dbReference>
<comment type="similarity">
    <text evidence="3 9">Belongs to the metallo-dependent hydrolases superfamily. Adenosine and AMP deaminases family.</text>
</comment>
<comment type="pathway">
    <text evidence="2">Purine metabolism; IMP biosynthesis via salvage pathway; IMP from AMP: step 1/1.</text>
</comment>
<evidence type="ECO:0000256" key="5">
    <source>
        <dbReference type="ARBA" id="ARBA00022723"/>
    </source>
</evidence>
<dbReference type="Gene3D" id="3.20.20.140">
    <property type="entry name" value="Metal-dependent hydrolases"/>
    <property type="match status" value="1"/>
</dbReference>
<sequence>MASGKGKQSLEPISTTSIEDSDTDSDAGANLRSPKDKARREKIIDNWKHIAHKTKPLTSVMSMYTSTFQSTLDHFSSSNDAFDSNFEFAHAQDQTTLFNFPQKPIEKQALLQEEVEIEQRANRKRKETVADTQSFDGDSKHRCTEDLNFDLARKLTPCFQRINVGEQGAAGVPVDELNQAAQLLCEALYIRAKYMALSLQSFNSTTASSLENVNDEYKLDKMYNKLAEDAVTTPRPTCVLEQGNPNLNCDGSVWKPFECDIPGDIGYNVELVDGVFQVLSCKKPVDGDSPNKKSTLHPYPCIEEFMEDQKFLLALSTHGPVKSFTFRRLQYLHSKFKLHCLLNEMKELASQKEIPHRDFYNVRKVDTHIHASSAMNQKHLLRFIKKKVKKHGDDVVEMKDGKPVTLSQVFDELNLNVYDLSVDKLDVHADGSLFHRFDKFNAKYNPIGKSKVREIFMKTDNYMGGRYFAELIKEVIEDLEESKYQNAELRISIYGRKKSEWDSLAKWVIKHDISSYNVRWLIQIPRLYDIYFANKQVESFEEIIDNIFRPLFEATINPSSHPEMHQFLRQVIGFDSVDDESKPEPFSFSKHSPKPKNWKKEHNPPYAYYLYYMYSNLVVLNHLRRERGFNIFQLRPHCGEAGPVHHVVTGFMLAENISHGLLLRKVPAMQYLYYLAQIGVAMSPLSNNSLFLNYHRNPLQDFFQRGLLISISTDDPLQFHFTKEALMEEYSIAAQVWKLSPTCMCELTSNSVRMSGFEHKVKQHWLGDKYLEGGHEGNDISKDQRT</sequence>
<dbReference type="GO" id="GO:0046033">
    <property type="term" value="P:AMP metabolic process"/>
    <property type="evidence" value="ECO:0007669"/>
    <property type="project" value="TreeGrafter"/>
</dbReference>
<dbReference type="PROSITE" id="PS00485">
    <property type="entry name" value="A_DEAMINASE"/>
    <property type="match status" value="1"/>
</dbReference>
<evidence type="ECO:0000313" key="12">
    <source>
        <dbReference type="Proteomes" id="UP000594262"/>
    </source>
</evidence>
<dbReference type="OrthoDB" id="1723809at2759"/>
<dbReference type="GO" id="GO:0046872">
    <property type="term" value="F:metal ion binding"/>
    <property type="evidence" value="ECO:0007669"/>
    <property type="project" value="UniProtKB-KW"/>
</dbReference>
<keyword evidence="12" id="KW-1185">Reference proteome</keyword>
<evidence type="ECO:0000313" key="11">
    <source>
        <dbReference type="EnsemblMetazoa" id="CLYHEMP020004.1"/>
    </source>
</evidence>
<dbReference type="AlphaFoldDB" id="A0A7M6DPC9"/>
<accession>A0A7M6DPC9</accession>
<name>A0A7M6DPC9_9CNID</name>
<dbReference type="PANTHER" id="PTHR11359:SF0">
    <property type="entry name" value="AMP DEAMINASE"/>
    <property type="match status" value="1"/>
</dbReference>
<dbReference type="GO" id="GO:0032264">
    <property type="term" value="P:IMP salvage"/>
    <property type="evidence" value="ECO:0007669"/>
    <property type="project" value="UniProtKB-UniPathway"/>
</dbReference>
<keyword evidence="5 9" id="KW-0479">Metal-binding</keyword>
<evidence type="ECO:0000256" key="1">
    <source>
        <dbReference type="ARBA" id="ARBA00001947"/>
    </source>
</evidence>
<keyword evidence="6 9" id="KW-0378">Hydrolase</keyword>
<evidence type="ECO:0000256" key="10">
    <source>
        <dbReference type="SAM" id="MobiDB-lite"/>
    </source>
</evidence>